<feature type="region of interest" description="Disordered" evidence="2">
    <location>
        <begin position="619"/>
        <end position="638"/>
    </location>
</feature>
<feature type="repeat" description="WD" evidence="1">
    <location>
        <begin position="432"/>
        <end position="466"/>
    </location>
</feature>
<dbReference type="GeneID" id="95987739"/>
<proteinExistence type="predicted"/>
<evidence type="ECO:0008006" key="5">
    <source>
        <dbReference type="Google" id="ProtNLM"/>
    </source>
</evidence>
<dbReference type="PANTHER" id="PTHR19847:SF7">
    <property type="entry name" value="DDB1- AND CUL4-ASSOCIATED FACTOR 11"/>
    <property type="match status" value="1"/>
</dbReference>
<dbReference type="SMART" id="SM00320">
    <property type="entry name" value="WD40"/>
    <property type="match status" value="4"/>
</dbReference>
<dbReference type="InterPro" id="IPR051859">
    <property type="entry name" value="DCAF"/>
</dbReference>
<feature type="region of interest" description="Disordered" evidence="2">
    <location>
        <begin position="1"/>
        <end position="97"/>
    </location>
</feature>
<dbReference type="PANTHER" id="PTHR19847">
    <property type="entry name" value="DDB1- AND CUL4-ASSOCIATED FACTOR 11"/>
    <property type="match status" value="1"/>
</dbReference>
<keyword evidence="4" id="KW-1185">Reference proteome</keyword>
<evidence type="ECO:0000256" key="2">
    <source>
        <dbReference type="SAM" id="MobiDB-lite"/>
    </source>
</evidence>
<organism evidence="3 4">
    <name type="scientific">Vanrija albida</name>
    <dbReference type="NCBI Taxonomy" id="181172"/>
    <lineage>
        <taxon>Eukaryota</taxon>
        <taxon>Fungi</taxon>
        <taxon>Dikarya</taxon>
        <taxon>Basidiomycota</taxon>
        <taxon>Agaricomycotina</taxon>
        <taxon>Tremellomycetes</taxon>
        <taxon>Trichosporonales</taxon>
        <taxon>Trichosporonaceae</taxon>
        <taxon>Vanrija</taxon>
    </lineage>
</organism>
<evidence type="ECO:0000313" key="3">
    <source>
        <dbReference type="EMBL" id="KAL1407275.1"/>
    </source>
</evidence>
<dbReference type="Proteomes" id="UP001565368">
    <property type="component" value="Unassembled WGS sequence"/>
</dbReference>
<gene>
    <name evidence="3" type="ORF">Q8F55_006696</name>
</gene>
<dbReference type="InterPro" id="IPR015943">
    <property type="entry name" value="WD40/YVTN_repeat-like_dom_sf"/>
</dbReference>
<dbReference type="Pfam" id="PF00400">
    <property type="entry name" value="WD40"/>
    <property type="match status" value="3"/>
</dbReference>
<feature type="compositionally biased region" description="Acidic residues" evidence="2">
    <location>
        <begin position="84"/>
        <end position="96"/>
    </location>
</feature>
<feature type="region of interest" description="Disordered" evidence="2">
    <location>
        <begin position="142"/>
        <end position="172"/>
    </location>
</feature>
<dbReference type="Gene3D" id="2.130.10.10">
    <property type="entry name" value="YVTN repeat-like/Quinoprotein amine dehydrogenase"/>
    <property type="match status" value="1"/>
</dbReference>
<dbReference type="InterPro" id="IPR001680">
    <property type="entry name" value="WD40_rpt"/>
</dbReference>
<evidence type="ECO:0000313" key="4">
    <source>
        <dbReference type="Proteomes" id="UP001565368"/>
    </source>
</evidence>
<feature type="region of interest" description="Disordered" evidence="2">
    <location>
        <begin position="276"/>
        <end position="318"/>
    </location>
</feature>
<dbReference type="InterPro" id="IPR036322">
    <property type="entry name" value="WD40_repeat_dom_sf"/>
</dbReference>
<reference evidence="3 4" key="1">
    <citation type="submission" date="2023-08" db="EMBL/GenBank/DDBJ databases">
        <title>Annotated Genome Sequence of Vanrija albida AlHP1.</title>
        <authorList>
            <person name="Herzog R."/>
        </authorList>
    </citation>
    <scope>NUCLEOTIDE SEQUENCE [LARGE SCALE GENOMIC DNA]</scope>
    <source>
        <strain evidence="3 4">AlHP1</strain>
    </source>
</reference>
<dbReference type="PROSITE" id="PS50082">
    <property type="entry name" value="WD_REPEATS_2"/>
    <property type="match status" value="1"/>
</dbReference>
<dbReference type="RefSeq" id="XP_069207219.1">
    <property type="nucleotide sequence ID" value="XM_069355148.1"/>
</dbReference>
<feature type="compositionally biased region" description="Acidic residues" evidence="2">
    <location>
        <begin position="45"/>
        <end position="75"/>
    </location>
</feature>
<protein>
    <recommendedName>
        <fullName evidence="5">Anaphase-promoting complex subunit 4 WD40 domain-containing protein</fullName>
    </recommendedName>
</protein>
<feature type="compositionally biased region" description="Acidic residues" evidence="2">
    <location>
        <begin position="297"/>
        <end position="308"/>
    </location>
</feature>
<comment type="caution">
    <text evidence="3">The sequence shown here is derived from an EMBL/GenBank/DDBJ whole genome shotgun (WGS) entry which is preliminary data.</text>
</comment>
<sequence>MSGPSRDLEDFYSSIIDGNDYDDDDDDDGGEYFDADDIREVVDIGFDDDDDEDMDFDGEYEDEEDEEDDEDDDGDPDYRPIVVEADDDDDESDEEDNVLRIGGRQLLELLATLNSTSGGMTSEEHSRFISNLFSNPRVSLGGLSRGLQRERGEADSAARQDWRPKQTEPNPAGVALLRSGEFGPVGPWAAFDSRLSSSKKTHRLRPSERYAWRRARAAGSPFLPPSAEPIIPNTHGTVVASYPSVPYVGQFCGPDYGVFYSATQYFTLHLYSTTQPKSRRPRQLPRSQVVAEPDTPPGEDDESDDDDGWVGGWPGRRRTTLTEDTSMRKIKTVQGVEGQWTITDADADRKGERMIYSSITPYVHMLNTAEHDEEHHQLDFTSRSGRGYYGGLDHFGIWSIRFSADGQEIVAGASAGRIMVYDINADTRTLAVQGHRDDVNAVCFADESSTNILISGSDDGYVKVWDRRSLSSFTPSGVLAGATEGITYTAPKGDGRYIAVNSKDQAARLYDLRKMRSWSEFENEPDAVERWGCHRFDYRSMRYPRPKLLAHPRDCSVMTFRGHSVLRTLIRCHFSPVESTGQQYIYSGSADGLIHIWSLDGRVVQVLNRAESVNLRDAQGRYNDPSAPEPVRRGQRRGANAYDTRGLSWTVRDVAWHGFEPTLMSTCWEVEGQYRHGGSVAKHEWKGLGKGGLKRLEDWVDKAAAEAAEAERLRTASPPSRIPGAYF</sequence>
<feature type="compositionally biased region" description="Acidic residues" evidence="2">
    <location>
        <begin position="19"/>
        <end position="35"/>
    </location>
</feature>
<dbReference type="SUPFAM" id="SSF50978">
    <property type="entry name" value="WD40 repeat-like"/>
    <property type="match status" value="1"/>
</dbReference>
<dbReference type="EMBL" id="JBBXJM010000005">
    <property type="protein sequence ID" value="KAL1407275.1"/>
    <property type="molecule type" value="Genomic_DNA"/>
</dbReference>
<accession>A0ABR3PXY6</accession>
<feature type="compositionally biased region" description="Basic and acidic residues" evidence="2">
    <location>
        <begin position="147"/>
        <end position="166"/>
    </location>
</feature>
<keyword evidence="1" id="KW-0853">WD repeat</keyword>
<dbReference type="PROSITE" id="PS50294">
    <property type="entry name" value="WD_REPEATS_REGION"/>
    <property type="match status" value="1"/>
</dbReference>
<name>A0ABR3PXY6_9TREE</name>
<evidence type="ECO:0000256" key="1">
    <source>
        <dbReference type="PROSITE-ProRule" id="PRU00221"/>
    </source>
</evidence>